<dbReference type="Proteomes" id="UP000516122">
    <property type="component" value="Chromosome"/>
</dbReference>
<dbReference type="Pfam" id="PF16935">
    <property type="entry name" value="Hol_Tox"/>
    <property type="match status" value="1"/>
</dbReference>
<accession>A0A7H0FNL0</accession>
<dbReference type="InterPro" id="IPR031616">
    <property type="entry name" value="BsrE-like"/>
</dbReference>
<protein>
    <submittedName>
        <fullName evidence="1">Putative holin-like toxin</fullName>
    </submittedName>
</protein>
<name>A0A7H0FNL0_ENTFL</name>
<proteinExistence type="predicted"/>
<sequence length="52" mass="5848">MVVLMSISTEIYERGKPYLSALDVIGLIFDFGLYTIALISLVVTLLKKDKKK</sequence>
<reference evidence="1 2" key="1">
    <citation type="submission" date="2020-08" db="EMBL/GenBank/DDBJ databases">
        <title>Enterococcus faecalis SF28073 genome assembly.</title>
        <authorList>
            <person name="Duerkop B.A."/>
            <person name="Johnson C.N."/>
        </authorList>
    </citation>
    <scope>NUCLEOTIDE SEQUENCE [LARGE SCALE GENOMIC DNA]</scope>
    <source>
        <strain evidence="1 2">SF28073</strain>
    </source>
</reference>
<gene>
    <name evidence="1" type="ORF">H9Q64_14365</name>
</gene>
<organism evidence="1 2">
    <name type="scientific">Enterococcus faecalis</name>
    <name type="common">Streptococcus faecalis</name>
    <dbReference type="NCBI Taxonomy" id="1351"/>
    <lineage>
        <taxon>Bacteria</taxon>
        <taxon>Bacillati</taxon>
        <taxon>Bacillota</taxon>
        <taxon>Bacilli</taxon>
        <taxon>Lactobacillales</taxon>
        <taxon>Enterococcaceae</taxon>
        <taxon>Enterococcus</taxon>
    </lineage>
</organism>
<evidence type="ECO:0000313" key="2">
    <source>
        <dbReference type="Proteomes" id="UP000516122"/>
    </source>
</evidence>
<dbReference type="AlphaFoldDB" id="A0A7H0FNL0"/>
<evidence type="ECO:0000313" key="1">
    <source>
        <dbReference type="EMBL" id="QNP37626.1"/>
    </source>
</evidence>
<dbReference type="EMBL" id="CP060804">
    <property type="protein sequence ID" value="QNP37626.1"/>
    <property type="molecule type" value="Genomic_DNA"/>
</dbReference>